<dbReference type="Proteomes" id="UP000591803">
    <property type="component" value="Unassembled WGS sequence"/>
</dbReference>
<dbReference type="InterPro" id="IPR024399">
    <property type="entry name" value="DUF2628"/>
</dbReference>
<reference evidence="3" key="2">
    <citation type="journal article" date="2021" name="Microb. Genom.">
        <title>A genomic epidemiological study shows that prevalence of antimicrobial resistance in Enterobacterales is associated with the livestock host, as well as antimicrobial usage.</title>
        <authorList>
            <person name="AbuOun M."/>
            <person name="Jones H."/>
            <person name="Stubberfield E."/>
            <person name="Gilson D."/>
            <person name="Shaw L.P."/>
            <person name="Hubbard A.T.M."/>
            <person name="Chau K.K."/>
            <person name="Sebra R."/>
            <person name="Peto T.E.A."/>
            <person name="Crook D.W."/>
            <person name="Read D.S."/>
            <person name="Gweon H.S."/>
            <person name="Walker A.S."/>
            <person name="Stoesser N."/>
            <person name="Smith R.P."/>
            <person name="Anjum M.F."/>
            <person name="On Behalf Of The Rehab Consortium."/>
        </authorList>
    </citation>
    <scope>NUCLEOTIDE SEQUENCE</scope>
    <source>
        <strain evidence="3">RHBSTW-00334</strain>
    </source>
</reference>
<keyword evidence="1" id="KW-1133">Transmembrane helix</keyword>
<evidence type="ECO:0000313" key="4">
    <source>
        <dbReference type="Proteomes" id="UP000512043"/>
    </source>
</evidence>
<name>A0A7D6ZZB6_CITFR</name>
<dbReference type="Proteomes" id="UP000512043">
    <property type="component" value="Chromosome"/>
</dbReference>
<gene>
    <name evidence="2" type="ORF">HV077_05715</name>
    <name evidence="3" type="ORF">HV164_19970</name>
</gene>
<evidence type="ECO:0000313" key="2">
    <source>
        <dbReference type="EMBL" id="MBA8061900.1"/>
    </source>
</evidence>
<dbReference type="Pfam" id="PF10947">
    <property type="entry name" value="DUF2628"/>
    <property type="match status" value="1"/>
</dbReference>
<keyword evidence="1" id="KW-0472">Membrane</keyword>
<proteinExistence type="predicted"/>
<protein>
    <submittedName>
        <fullName evidence="2">DUF2628 domain-containing protein</fullName>
    </submittedName>
</protein>
<accession>A0A7D6ZZB6</accession>
<keyword evidence="1" id="KW-0812">Transmembrane</keyword>
<evidence type="ECO:0000256" key="1">
    <source>
        <dbReference type="SAM" id="Phobius"/>
    </source>
</evidence>
<dbReference type="RefSeq" id="WP_153880260.1">
    <property type="nucleotide sequence ID" value="NZ_CP056229.1"/>
</dbReference>
<dbReference type="EMBL" id="CP056597">
    <property type="protein sequence ID" value="QLY38668.1"/>
    <property type="molecule type" value="Genomic_DNA"/>
</dbReference>
<dbReference type="AlphaFoldDB" id="A0A7D6ZZB6"/>
<evidence type="ECO:0000313" key="3">
    <source>
        <dbReference type="EMBL" id="QLY38668.1"/>
    </source>
</evidence>
<feature type="transmembrane region" description="Helical" evidence="1">
    <location>
        <begin position="93"/>
        <end position="116"/>
    </location>
</feature>
<feature type="transmembrane region" description="Helical" evidence="1">
    <location>
        <begin position="41"/>
        <end position="60"/>
    </location>
</feature>
<organism evidence="2 5">
    <name type="scientific">Citrobacter freundii</name>
    <dbReference type="NCBI Taxonomy" id="546"/>
    <lineage>
        <taxon>Bacteria</taxon>
        <taxon>Pseudomonadati</taxon>
        <taxon>Pseudomonadota</taxon>
        <taxon>Gammaproteobacteria</taxon>
        <taxon>Enterobacterales</taxon>
        <taxon>Enterobacteriaceae</taxon>
        <taxon>Citrobacter</taxon>
        <taxon>Citrobacter freundii complex</taxon>
    </lineage>
</organism>
<evidence type="ECO:0000313" key="5">
    <source>
        <dbReference type="Proteomes" id="UP000591803"/>
    </source>
</evidence>
<sequence>MEKESINEKWRERFDFLSTHGLPGTPSYTKMYRTMTFGQRISIGANLYAFFFGFVYFCILGLWKKGLVLFLGVAAIQAALIAIETVADIDMNAFAKVINIGYACVCSYLVNTAYYLRMVKGVESWNPFQGLTRKSAEAVSNLPSRQY</sequence>
<feature type="transmembrane region" description="Helical" evidence="1">
    <location>
        <begin position="67"/>
        <end position="87"/>
    </location>
</feature>
<reference evidence="4 5" key="1">
    <citation type="submission" date="2020-06" db="EMBL/GenBank/DDBJ databases">
        <title>REHAB project genomes.</title>
        <authorList>
            <person name="Shaw L.P."/>
        </authorList>
    </citation>
    <scope>NUCLEOTIDE SEQUENCE [LARGE SCALE GENOMIC DNA]</scope>
    <source>
        <strain evidence="2 5">RHBSTW-00116</strain>
        <strain evidence="4">RHBSTW-00334</strain>
    </source>
</reference>
<dbReference type="EMBL" id="JABXRI010000001">
    <property type="protein sequence ID" value="MBA8061900.1"/>
    <property type="molecule type" value="Genomic_DNA"/>
</dbReference>